<evidence type="ECO:0000313" key="3">
    <source>
        <dbReference type="Proteomes" id="UP001362999"/>
    </source>
</evidence>
<proteinExistence type="predicted"/>
<reference evidence="2 3" key="1">
    <citation type="journal article" date="2024" name="J Genomics">
        <title>Draft genome sequencing and assembly of Favolaschia claudopus CIRM-BRFM 2984 isolated from oak limbs.</title>
        <authorList>
            <person name="Navarro D."/>
            <person name="Drula E."/>
            <person name="Chaduli D."/>
            <person name="Cazenave R."/>
            <person name="Ahrendt S."/>
            <person name="Wang J."/>
            <person name="Lipzen A."/>
            <person name="Daum C."/>
            <person name="Barry K."/>
            <person name="Grigoriev I.V."/>
            <person name="Favel A."/>
            <person name="Rosso M.N."/>
            <person name="Martin F."/>
        </authorList>
    </citation>
    <scope>NUCLEOTIDE SEQUENCE [LARGE SCALE GENOMIC DNA]</scope>
    <source>
        <strain evidence="2 3">CIRM-BRFM 2984</strain>
    </source>
</reference>
<protein>
    <submittedName>
        <fullName evidence="2">Uncharacterized protein</fullName>
    </submittedName>
</protein>
<dbReference type="AlphaFoldDB" id="A0AAW0EJC1"/>
<keyword evidence="3" id="KW-1185">Reference proteome</keyword>
<sequence length="410" mass="45266">MSTPTSQPETQAPEQPADNSLTPEQEAAAAISAELAAETAAVASKKRKNSDGDGDDDDPDVLASYKDYGRAYLRLGDPFTPIDEIVQHGIFVETTEEIDYPKMDTKQRKIFDRNTASWEILWRLIGPVFRDRMILLKKNRKLRRRVCSQIGAGLSGSRGEDANTLKKFVIDYLQANTEDPVDPPLPKTTKIERGYNHKLTASLLCPAKKQANDATYEGIANGTIKVTGRMFPRFFYPHDWVYDGENLMDKLFEGHLMIRTGKCILQGPSQALKPPGAHRGNRGNAAKIGARAMTPRLLAYIGIQTLFSISSLDTWQQTDGGFDYEQFYWTIVGLFEDDENGGILENFNHHVFGDVSGRPIAPATADTSNDDDDEDDLETYRAMRAKKARLAAEAEAAATSTSSSTSSGAT</sequence>
<name>A0AAW0EJC1_9AGAR</name>
<evidence type="ECO:0000313" key="2">
    <source>
        <dbReference type="EMBL" id="KAK7064900.1"/>
    </source>
</evidence>
<feature type="compositionally biased region" description="Low complexity" evidence="1">
    <location>
        <begin position="24"/>
        <end position="43"/>
    </location>
</feature>
<comment type="caution">
    <text evidence="2">The sequence shown here is derived from an EMBL/GenBank/DDBJ whole genome shotgun (WGS) entry which is preliminary data.</text>
</comment>
<dbReference type="Pfam" id="PF20414">
    <property type="entry name" value="DUF6698"/>
    <property type="match status" value="1"/>
</dbReference>
<organism evidence="2 3">
    <name type="scientific">Favolaschia claudopus</name>
    <dbReference type="NCBI Taxonomy" id="2862362"/>
    <lineage>
        <taxon>Eukaryota</taxon>
        <taxon>Fungi</taxon>
        <taxon>Dikarya</taxon>
        <taxon>Basidiomycota</taxon>
        <taxon>Agaricomycotina</taxon>
        <taxon>Agaricomycetes</taxon>
        <taxon>Agaricomycetidae</taxon>
        <taxon>Agaricales</taxon>
        <taxon>Marasmiineae</taxon>
        <taxon>Mycenaceae</taxon>
        <taxon>Favolaschia</taxon>
    </lineage>
</organism>
<dbReference type="Proteomes" id="UP001362999">
    <property type="component" value="Unassembled WGS sequence"/>
</dbReference>
<gene>
    <name evidence="2" type="ORF">R3P38DRAFT_3302317</name>
</gene>
<feature type="compositionally biased region" description="Polar residues" evidence="1">
    <location>
        <begin position="1"/>
        <end position="23"/>
    </location>
</feature>
<evidence type="ECO:0000256" key="1">
    <source>
        <dbReference type="SAM" id="MobiDB-lite"/>
    </source>
</evidence>
<accession>A0AAW0EJC1</accession>
<dbReference type="InterPro" id="IPR046521">
    <property type="entry name" value="DUF6698"/>
</dbReference>
<feature type="region of interest" description="Disordered" evidence="1">
    <location>
        <begin position="1"/>
        <end position="61"/>
    </location>
</feature>
<dbReference type="EMBL" id="JAWWNJ010000001">
    <property type="protein sequence ID" value="KAK7064900.1"/>
    <property type="molecule type" value="Genomic_DNA"/>
</dbReference>